<gene>
    <name evidence="1" type="ORF">CLOSTASPAR_00330</name>
</gene>
<name>C0CTN2_9FIRM</name>
<dbReference type="HOGENOM" id="CLU_2988387_0_0_9"/>
<sequence>MNGDSSVSRLRRSLYAKNIANSIVGSNLNIANRPKRGTMDTESIMRGRMWKCTRKPA</sequence>
<dbReference type="Proteomes" id="UP000004756">
    <property type="component" value="Unassembled WGS sequence"/>
</dbReference>
<reference evidence="1 2" key="2">
    <citation type="submission" date="2009-02" db="EMBL/GenBank/DDBJ databases">
        <title>Draft genome sequence of Clostridium asparagiforme (DSM 15981).</title>
        <authorList>
            <person name="Sudarsanam P."/>
            <person name="Ley R."/>
            <person name="Guruge J."/>
            <person name="Turnbaugh P.J."/>
            <person name="Mahowald M."/>
            <person name="Liep D."/>
            <person name="Gordon J."/>
        </authorList>
    </citation>
    <scope>NUCLEOTIDE SEQUENCE [LARGE SCALE GENOMIC DNA]</scope>
    <source>
        <strain evidence="1 2">DSM 15981</strain>
    </source>
</reference>
<proteinExistence type="predicted"/>
<protein>
    <submittedName>
        <fullName evidence="1">Uncharacterized protein</fullName>
    </submittedName>
</protein>
<reference evidence="1 2" key="1">
    <citation type="submission" date="2009-01" db="EMBL/GenBank/DDBJ databases">
        <authorList>
            <person name="Fulton L."/>
            <person name="Clifton S."/>
            <person name="Fulton B."/>
            <person name="Xu J."/>
            <person name="Minx P."/>
            <person name="Pepin K.H."/>
            <person name="Johnson M."/>
            <person name="Bhonagiri V."/>
            <person name="Nash W.E."/>
            <person name="Mardis E.R."/>
            <person name="Wilson R.K."/>
        </authorList>
    </citation>
    <scope>NUCLEOTIDE SEQUENCE [LARGE SCALE GENOMIC DNA]</scope>
    <source>
        <strain evidence="1 2">DSM 15981</strain>
    </source>
</reference>
<evidence type="ECO:0000313" key="2">
    <source>
        <dbReference type="Proteomes" id="UP000004756"/>
    </source>
</evidence>
<accession>C0CTN2</accession>
<dbReference type="AlphaFoldDB" id="C0CTN2"/>
<organism evidence="1 2">
    <name type="scientific">[Clostridium] asparagiforme DSM 15981</name>
    <dbReference type="NCBI Taxonomy" id="518636"/>
    <lineage>
        <taxon>Bacteria</taxon>
        <taxon>Bacillati</taxon>
        <taxon>Bacillota</taxon>
        <taxon>Clostridia</taxon>
        <taxon>Lachnospirales</taxon>
        <taxon>Lachnospiraceae</taxon>
        <taxon>Enterocloster</taxon>
    </lineage>
</organism>
<keyword evidence="2" id="KW-1185">Reference proteome</keyword>
<dbReference type="EMBL" id="ACCJ01000017">
    <property type="protein sequence ID" value="EEG57527.1"/>
    <property type="molecule type" value="Genomic_DNA"/>
</dbReference>
<evidence type="ECO:0000313" key="1">
    <source>
        <dbReference type="EMBL" id="EEG57527.1"/>
    </source>
</evidence>
<comment type="caution">
    <text evidence="1">The sequence shown here is derived from an EMBL/GenBank/DDBJ whole genome shotgun (WGS) entry which is preliminary data.</text>
</comment>